<accession>A0A819GKS7</accession>
<dbReference type="InterPro" id="IPR035914">
    <property type="entry name" value="Sperma_CUB_dom_sf"/>
</dbReference>
<evidence type="ECO:0000256" key="13">
    <source>
        <dbReference type="SAM" id="SignalP"/>
    </source>
</evidence>
<dbReference type="InterPro" id="IPR013087">
    <property type="entry name" value="Znf_C2H2_type"/>
</dbReference>
<comment type="subcellular location">
    <subcellularLocation>
        <location evidence="1">Nucleus</location>
    </subcellularLocation>
</comment>
<dbReference type="GO" id="GO:0000978">
    <property type="term" value="F:RNA polymerase II cis-regulatory region sequence-specific DNA binding"/>
    <property type="evidence" value="ECO:0007669"/>
    <property type="project" value="TreeGrafter"/>
</dbReference>
<dbReference type="Gene3D" id="2.60.120.290">
    <property type="entry name" value="Spermadhesin, CUB domain"/>
    <property type="match status" value="1"/>
</dbReference>
<comment type="caution">
    <text evidence="16">The sequence shown here is derived from an EMBL/GenBank/DDBJ whole genome shotgun (WGS) entry which is preliminary data.</text>
</comment>
<evidence type="ECO:0000256" key="9">
    <source>
        <dbReference type="PROSITE-ProRule" id="PRU00042"/>
    </source>
</evidence>
<dbReference type="GO" id="GO:0008270">
    <property type="term" value="F:zinc ion binding"/>
    <property type="evidence" value="ECO:0007669"/>
    <property type="project" value="UniProtKB-KW"/>
</dbReference>
<dbReference type="SUPFAM" id="SSF57667">
    <property type="entry name" value="beta-beta-alpha zinc fingers"/>
    <property type="match status" value="1"/>
</dbReference>
<keyword evidence="7 10" id="KW-1015">Disulfide bond</keyword>
<keyword evidence="8" id="KW-0539">Nucleus</keyword>
<keyword evidence="4 9" id="KW-0863">Zinc-finger</keyword>
<keyword evidence="13" id="KW-0732">Signal</keyword>
<dbReference type="GO" id="GO:0003700">
    <property type="term" value="F:DNA-binding transcription factor activity"/>
    <property type="evidence" value="ECO:0007669"/>
    <property type="project" value="TreeGrafter"/>
</dbReference>
<dbReference type="PROSITE" id="PS50157">
    <property type="entry name" value="ZINC_FINGER_C2H2_2"/>
    <property type="match status" value="2"/>
</dbReference>
<keyword evidence="2" id="KW-0479">Metal-binding</keyword>
<evidence type="ECO:0000259" key="15">
    <source>
        <dbReference type="PROSITE" id="PS50157"/>
    </source>
</evidence>
<evidence type="ECO:0000256" key="7">
    <source>
        <dbReference type="ARBA" id="ARBA00023157"/>
    </source>
</evidence>
<keyword evidence="3" id="KW-0677">Repeat</keyword>
<keyword evidence="12" id="KW-0472">Membrane</keyword>
<feature type="region of interest" description="Disordered" evidence="11">
    <location>
        <begin position="420"/>
        <end position="440"/>
    </location>
</feature>
<evidence type="ECO:0000256" key="5">
    <source>
        <dbReference type="ARBA" id="ARBA00022833"/>
    </source>
</evidence>
<dbReference type="Gene3D" id="3.30.160.60">
    <property type="entry name" value="Classic Zinc Finger"/>
    <property type="match status" value="3"/>
</dbReference>
<dbReference type="SMART" id="SM00355">
    <property type="entry name" value="ZnF_C2H2"/>
    <property type="match status" value="3"/>
</dbReference>
<keyword evidence="6" id="KW-0238">DNA-binding</keyword>
<gene>
    <name evidence="16" type="ORF">UXM345_LOCUS9593</name>
</gene>
<feature type="disulfide bond" evidence="10">
    <location>
        <begin position="172"/>
        <end position="189"/>
    </location>
</feature>
<feature type="chain" id="PRO_5032915353" evidence="13">
    <location>
        <begin position="16"/>
        <end position="776"/>
    </location>
</feature>
<evidence type="ECO:0000313" key="17">
    <source>
        <dbReference type="Proteomes" id="UP000663842"/>
    </source>
</evidence>
<evidence type="ECO:0000256" key="2">
    <source>
        <dbReference type="ARBA" id="ARBA00022723"/>
    </source>
</evidence>
<feature type="domain" description="CUB" evidence="14">
    <location>
        <begin position="121"/>
        <end position="227"/>
    </location>
</feature>
<organism evidence="16 17">
    <name type="scientific">Rotaria magnacalcarata</name>
    <dbReference type="NCBI Taxonomy" id="392030"/>
    <lineage>
        <taxon>Eukaryota</taxon>
        <taxon>Metazoa</taxon>
        <taxon>Spiralia</taxon>
        <taxon>Gnathifera</taxon>
        <taxon>Rotifera</taxon>
        <taxon>Eurotatoria</taxon>
        <taxon>Bdelloidea</taxon>
        <taxon>Philodinida</taxon>
        <taxon>Philodinidae</taxon>
        <taxon>Rotaria</taxon>
    </lineage>
</organism>
<dbReference type="EMBL" id="CAJOBF010000882">
    <property type="protein sequence ID" value="CAF3883331.1"/>
    <property type="molecule type" value="Genomic_DNA"/>
</dbReference>
<evidence type="ECO:0000256" key="11">
    <source>
        <dbReference type="SAM" id="MobiDB-lite"/>
    </source>
</evidence>
<dbReference type="Proteomes" id="UP000663842">
    <property type="component" value="Unassembled WGS sequence"/>
</dbReference>
<evidence type="ECO:0000256" key="1">
    <source>
        <dbReference type="ARBA" id="ARBA00004123"/>
    </source>
</evidence>
<dbReference type="PANTHER" id="PTHR24404">
    <property type="entry name" value="ZINC FINGER PROTEIN"/>
    <property type="match status" value="1"/>
</dbReference>
<keyword evidence="5" id="KW-0862">Zinc</keyword>
<evidence type="ECO:0000256" key="6">
    <source>
        <dbReference type="ARBA" id="ARBA00023125"/>
    </source>
</evidence>
<keyword evidence="12" id="KW-1133">Transmembrane helix</keyword>
<keyword evidence="12" id="KW-0812">Transmembrane</keyword>
<feature type="domain" description="C2H2-type" evidence="15">
    <location>
        <begin position="716"/>
        <end position="743"/>
    </location>
</feature>
<dbReference type="InterPro" id="IPR036236">
    <property type="entry name" value="Znf_C2H2_sf"/>
</dbReference>
<protein>
    <submittedName>
        <fullName evidence="16">Uncharacterized protein</fullName>
    </submittedName>
</protein>
<proteinExistence type="predicted"/>
<dbReference type="GO" id="GO:0005634">
    <property type="term" value="C:nucleus"/>
    <property type="evidence" value="ECO:0007669"/>
    <property type="project" value="UniProtKB-SubCell"/>
</dbReference>
<sequence>MLLILVFYLPFLVFARVGHSKQSHCLDEIKSGTISLGCPNNQLIKLGRVIYGYSWSNDCSFIEKDCTMDVPREDIICLTTTNCTVRVVEHPLILQDCWNLAASYVQAEFECIAEYSLQNVCQPQDTTLTYGFLSTPNYPHGFSSSLNCPCALFSSPGHAIVLEVIDFRLPTCAEAGLILWLGQDFQTKCLTQEPLTVVSNIKQNVTLRFYTLAHAKHGGFLIKYSILPASNNATVRLQCYVAPAVNRPPLPANFPSPNLSQQQPLHPPNINNEMNVAIDQERQEDGGEREEIPLPPLVVTHSNDLIKRFPSGHDVAPPILGTLEEHKDTMSLAGVQKQQHPIHGLNQSIYKRYLFPNSSSFRRSNMTLIVIGVVIGVIFLLIMINALIWFIFSIRPTRSKPTTSCQKLYLDPATIGSDTKTPTSDYTTPMHRRHRSQSSVRLDDSSIISNHLAHRSRILPQAAASNRLKTLRSLLFRGHKTLGIESATTNSRYRHNRDPDSTLSGYHVRSLTQSLDESNLPKSSYEEQEDCVELKSERSAFATHNQVLLNKTKSLFNSNQYTNSNQVLLPALHYPLPAAFFQLDSSYYVYHEAFFRNLFCQYFQGTLSSSPSSSLLSTPPNIVPSSDSMEKESHAVLTVGNCLRKTSSSITSSNLKVRRRLSCSQCLYTTNRLNNLKRHIQTMHEILSEPIDCCSQLFISKAHFRAHVNTEHRCGYRCDTCRRTFCRKALLRRHQSIHSGQKSFCCFVCSYSTSHKGNLDRHVRIHQHSNEQKTNL</sequence>
<dbReference type="PROSITE" id="PS00028">
    <property type="entry name" value="ZINC_FINGER_C2H2_1"/>
    <property type="match status" value="1"/>
</dbReference>
<evidence type="ECO:0000256" key="8">
    <source>
        <dbReference type="ARBA" id="ARBA00023242"/>
    </source>
</evidence>
<evidence type="ECO:0000256" key="12">
    <source>
        <dbReference type="SAM" id="Phobius"/>
    </source>
</evidence>
<dbReference type="SUPFAM" id="SSF49854">
    <property type="entry name" value="Spermadhesin, CUB domain"/>
    <property type="match status" value="1"/>
</dbReference>
<evidence type="ECO:0000256" key="3">
    <source>
        <dbReference type="ARBA" id="ARBA00022737"/>
    </source>
</evidence>
<dbReference type="AlphaFoldDB" id="A0A819GKS7"/>
<dbReference type="GO" id="GO:0006357">
    <property type="term" value="P:regulation of transcription by RNA polymerase II"/>
    <property type="evidence" value="ECO:0007669"/>
    <property type="project" value="TreeGrafter"/>
</dbReference>
<feature type="signal peptide" evidence="13">
    <location>
        <begin position="1"/>
        <end position="15"/>
    </location>
</feature>
<dbReference type="CDD" id="cd00041">
    <property type="entry name" value="CUB"/>
    <property type="match status" value="1"/>
</dbReference>
<feature type="transmembrane region" description="Helical" evidence="12">
    <location>
        <begin position="366"/>
        <end position="392"/>
    </location>
</feature>
<feature type="disulfide bond" evidence="10">
    <location>
        <begin position="121"/>
        <end position="148"/>
    </location>
</feature>
<feature type="domain" description="C2H2-type" evidence="15">
    <location>
        <begin position="744"/>
        <end position="773"/>
    </location>
</feature>
<evidence type="ECO:0000256" key="4">
    <source>
        <dbReference type="ARBA" id="ARBA00022771"/>
    </source>
</evidence>
<reference evidence="16" key="1">
    <citation type="submission" date="2021-02" db="EMBL/GenBank/DDBJ databases">
        <authorList>
            <person name="Nowell W R."/>
        </authorList>
    </citation>
    <scope>NUCLEOTIDE SEQUENCE</scope>
</reference>
<dbReference type="InterPro" id="IPR050589">
    <property type="entry name" value="Ikaros_C2H2-ZF"/>
</dbReference>
<dbReference type="PROSITE" id="PS01180">
    <property type="entry name" value="CUB"/>
    <property type="match status" value="1"/>
</dbReference>
<dbReference type="Pfam" id="PF13909">
    <property type="entry name" value="zf-H2C2_5"/>
    <property type="match status" value="1"/>
</dbReference>
<evidence type="ECO:0000256" key="10">
    <source>
        <dbReference type="PROSITE-ProRule" id="PRU00059"/>
    </source>
</evidence>
<dbReference type="PANTHER" id="PTHR24404:SF114">
    <property type="entry name" value="KLUMPFUSS, ISOFORM B-RELATED"/>
    <property type="match status" value="1"/>
</dbReference>
<evidence type="ECO:0000313" key="16">
    <source>
        <dbReference type="EMBL" id="CAF3883331.1"/>
    </source>
</evidence>
<dbReference type="Pfam" id="PF00096">
    <property type="entry name" value="zf-C2H2"/>
    <property type="match status" value="1"/>
</dbReference>
<evidence type="ECO:0000259" key="14">
    <source>
        <dbReference type="PROSITE" id="PS01180"/>
    </source>
</evidence>
<name>A0A819GKS7_9BILA</name>
<dbReference type="InterPro" id="IPR000859">
    <property type="entry name" value="CUB_dom"/>
</dbReference>